<dbReference type="AlphaFoldDB" id="A0A498IB28"/>
<organism evidence="2 3">
    <name type="scientific">Malus domestica</name>
    <name type="common">Apple</name>
    <name type="synonym">Pyrus malus</name>
    <dbReference type="NCBI Taxonomy" id="3750"/>
    <lineage>
        <taxon>Eukaryota</taxon>
        <taxon>Viridiplantae</taxon>
        <taxon>Streptophyta</taxon>
        <taxon>Embryophyta</taxon>
        <taxon>Tracheophyta</taxon>
        <taxon>Spermatophyta</taxon>
        <taxon>Magnoliopsida</taxon>
        <taxon>eudicotyledons</taxon>
        <taxon>Gunneridae</taxon>
        <taxon>Pentapetalae</taxon>
        <taxon>rosids</taxon>
        <taxon>fabids</taxon>
        <taxon>Rosales</taxon>
        <taxon>Rosaceae</taxon>
        <taxon>Amygdaloideae</taxon>
        <taxon>Maleae</taxon>
        <taxon>Malus</taxon>
    </lineage>
</organism>
<evidence type="ECO:0000256" key="1">
    <source>
        <dbReference type="SAM" id="MobiDB-lite"/>
    </source>
</evidence>
<accession>A0A498IB28</accession>
<name>A0A498IB28_MALDO</name>
<protein>
    <submittedName>
        <fullName evidence="2">Uncharacterized protein</fullName>
    </submittedName>
</protein>
<evidence type="ECO:0000313" key="2">
    <source>
        <dbReference type="EMBL" id="RXH80390.1"/>
    </source>
</evidence>
<keyword evidence="3" id="KW-1185">Reference proteome</keyword>
<reference evidence="2 3" key="1">
    <citation type="submission" date="2018-10" db="EMBL/GenBank/DDBJ databases">
        <title>A high-quality apple genome assembly.</title>
        <authorList>
            <person name="Hu J."/>
        </authorList>
    </citation>
    <scope>NUCLEOTIDE SEQUENCE [LARGE SCALE GENOMIC DNA]</scope>
    <source>
        <strain evidence="3">cv. HFTH1</strain>
        <tissue evidence="2">Young leaf</tissue>
    </source>
</reference>
<comment type="caution">
    <text evidence="2">The sequence shown here is derived from an EMBL/GenBank/DDBJ whole genome shotgun (WGS) entry which is preliminary data.</text>
</comment>
<evidence type="ECO:0000313" key="3">
    <source>
        <dbReference type="Proteomes" id="UP000290289"/>
    </source>
</evidence>
<feature type="non-terminal residue" evidence="2">
    <location>
        <position position="1"/>
    </location>
</feature>
<feature type="region of interest" description="Disordered" evidence="1">
    <location>
        <begin position="1"/>
        <end position="25"/>
    </location>
</feature>
<dbReference type="EMBL" id="RDQH01000339">
    <property type="protein sequence ID" value="RXH80390.1"/>
    <property type="molecule type" value="Genomic_DNA"/>
</dbReference>
<sequence>PRYDSLARTSRCHKRPSPATKSKSGRKVVNFVHKAGWCLKLPGVDSSSTVVQQGQGWLRFSPEMMGYKAQVVASAIAMPIRWNIEKSGRSTVDFCRLSWSQTVTYPDGDGGGVEKLHRSWPESNLKNERLNWVVWCARVDEMGRDASLIFPLVIFLFPLSDWSLRYRLVCRWDAMG</sequence>
<gene>
    <name evidence="2" type="ORF">DVH24_041537</name>
</gene>
<dbReference type="Proteomes" id="UP000290289">
    <property type="component" value="Chromosome 13"/>
</dbReference>
<proteinExistence type="predicted"/>